<keyword evidence="10" id="KW-1185">Reference proteome</keyword>
<evidence type="ECO:0000256" key="2">
    <source>
        <dbReference type="ARBA" id="ARBA00008107"/>
    </source>
</evidence>
<feature type="domain" description="PhoU" evidence="8">
    <location>
        <begin position="131"/>
        <end position="213"/>
    </location>
</feature>
<dbReference type="Proteomes" id="UP000481872">
    <property type="component" value="Unassembled WGS sequence"/>
</dbReference>
<dbReference type="InterPro" id="IPR028366">
    <property type="entry name" value="PhoU"/>
</dbReference>
<dbReference type="PIRSF" id="PIRSF003107">
    <property type="entry name" value="PhoU"/>
    <property type="match status" value="1"/>
</dbReference>
<dbReference type="EMBL" id="JAAGPU010000004">
    <property type="protein sequence ID" value="NEU04016.1"/>
    <property type="molecule type" value="Genomic_DNA"/>
</dbReference>
<comment type="caution">
    <text evidence="9">The sequence shown here is derived from an EMBL/GenBank/DDBJ whole genome shotgun (WGS) entry which is preliminary data.</text>
</comment>
<dbReference type="RefSeq" id="WP_199869261.1">
    <property type="nucleotide sequence ID" value="NZ_JAAGPU010000004.1"/>
</dbReference>
<evidence type="ECO:0000256" key="3">
    <source>
        <dbReference type="ARBA" id="ARBA00011738"/>
    </source>
</evidence>
<dbReference type="PANTHER" id="PTHR42930:SF3">
    <property type="entry name" value="PHOSPHATE-SPECIFIC TRANSPORT SYSTEM ACCESSORY PROTEIN PHOU"/>
    <property type="match status" value="1"/>
</dbReference>
<dbReference type="NCBIfam" id="TIGR02135">
    <property type="entry name" value="phoU_full"/>
    <property type="match status" value="1"/>
</dbReference>
<comment type="subcellular location">
    <subcellularLocation>
        <location evidence="1 7">Cytoplasm</location>
    </subcellularLocation>
</comment>
<dbReference type="Gene3D" id="1.20.58.220">
    <property type="entry name" value="Phosphate transport system protein phou homolog 2, domain 2"/>
    <property type="match status" value="2"/>
</dbReference>
<keyword evidence="5 7" id="KW-0963">Cytoplasm</keyword>
<evidence type="ECO:0000256" key="4">
    <source>
        <dbReference type="ARBA" id="ARBA00022448"/>
    </source>
</evidence>
<organism evidence="9 10">
    <name type="scientific">Clostridium senegalense</name>
    <dbReference type="NCBI Taxonomy" id="1465809"/>
    <lineage>
        <taxon>Bacteria</taxon>
        <taxon>Bacillati</taxon>
        <taxon>Bacillota</taxon>
        <taxon>Clostridia</taxon>
        <taxon>Eubacteriales</taxon>
        <taxon>Clostridiaceae</taxon>
        <taxon>Clostridium</taxon>
    </lineage>
</organism>
<dbReference type="SUPFAM" id="SSF109755">
    <property type="entry name" value="PhoU-like"/>
    <property type="match status" value="1"/>
</dbReference>
<evidence type="ECO:0000259" key="8">
    <source>
        <dbReference type="Pfam" id="PF01895"/>
    </source>
</evidence>
<protein>
    <recommendedName>
        <fullName evidence="7">Phosphate-specific transport system accessory protein PhoU</fullName>
    </recommendedName>
</protein>
<feature type="domain" description="PhoU" evidence="8">
    <location>
        <begin position="20"/>
        <end position="107"/>
    </location>
</feature>
<dbReference type="GO" id="GO:0045936">
    <property type="term" value="P:negative regulation of phosphate metabolic process"/>
    <property type="evidence" value="ECO:0007669"/>
    <property type="project" value="InterPro"/>
</dbReference>
<evidence type="ECO:0000256" key="7">
    <source>
        <dbReference type="PIRNR" id="PIRNR003107"/>
    </source>
</evidence>
<dbReference type="InterPro" id="IPR038078">
    <property type="entry name" value="PhoU-like_sf"/>
</dbReference>
<sequence length="224" mass="25743">MNANIRKNFENEILKLNEKLTSMGNITIEMYKSTVKALKENDKELALKIIKKDSVINELNDEINNEAVILIAKQSPVAIDLRTIITIIKISTEIERIADYTKNISNYILAFNTSNCEGIQSLNNEFIKAISILTNMINKTMDSYENESLEDAKVAATLDDEIDNIYKSNLKKFVQGIKKTENEQEIDQYLQAIMVNKHLERAGDHVTNIVEEVMYYIKGKRYRL</sequence>
<evidence type="ECO:0000256" key="1">
    <source>
        <dbReference type="ARBA" id="ARBA00004496"/>
    </source>
</evidence>
<dbReference type="GO" id="GO:0030643">
    <property type="term" value="P:intracellular phosphate ion homeostasis"/>
    <property type="evidence" value="ECO:0007669"/>
    <property type="project" value="InterPro"/>
</dbReference>
<dbReference type="GO" id="GO:0005737">
    <property type="term" value="C:cytoplasm"/>
    <property type="evidence" value="ECO:0007669"/>
    <property type="project" value="UniProtKB-SubCell"/>
</dbReference>
<evidence type="ECO:0000313" key="9">
    <source>
        <dbReference type="EMBL" id="NEU04016.1"/>
    </source>
</evidence>
<evidence type="ECO:0000256" key="6">
    <source>
        <dbReference type="ARBA" id="ARBA00022592"/>
    </source>
</evidence>
<comment type="similarity">
    <text evidence="2 7">Belongs to the PhoU family.</text>
</comment>
<evidence type="ECO:0000256" key="5">
    <source>
        <dbReference type="ARBA" id="ARBA00022490"/>
    </source>
</evidence>
<dbReference type="GO" id="GO:0006817">
    <property type="term" value="P:phosphate ion transport"/>
    <property type="evidence" value="ECO:0007669"/>
    <property type="project" value="UniProtKB-KW"/>
</dbReference>
<proteinExistence type="inferred from homology"/>
<dbReference type="InterPro" id="IPR026022">
    <property type="entry name" value="PhoU_dom"/>
</dbReference>
<gene>
    <name evidence="9" type="primary">phoU</name>
    <name evidence="9" type="ORF">G3M99_03935</name>
</gene>
<name>A0A6M0GZJ2_9CLOT</name>
<evidence type="ECO:0000313" key="10">
    <source>
        <dbReference type="Proteomes" id="UP000481872"/>
    </source>
</evidence>
<accession>A0A6M0GZJ2</accession>
<comment type="subunit">
    <text evidence="3 7">Homodimer.</text>
</comment>
<dbReference type="PANTHER" id="PTHR42930">
    <property type="entry name" value="PHOSPHATE-SPECIFIC TRANSPORT SYSTEM ACCESSORY PROTEIN PHOU"/>
    <property type="match status" value="1"/>
</dbReference>
<reference evidence="9 10" key="1">
    <citation type="submission" date="2020-02" db="EMBL/GenBank/DDBJ databases">
        <title>Genome assembly of a novel Clostridium senegalense strain.</title>
        <authorList>
            <person name="Gupta T.B."/>
            <person name="Jauregui R."/>
            <person name="Maclean P."/>
            <person name="Nawarathana A."/>
            <person name="Brightwell G."/>
        </authorList>
    </citation>
    <scope>NUCLEOTIDE SEQUENCE [LARGE SCALE GENOMIC DNA]</scope>
    <source>
        <strain evidence="9 10">AGRFS4</strain>
    </source>
</reference>
<keyword evidence="4 7" id="KW-0813">Transport</keyword>
<dbReference type="FunFam" id="1.20.58.220:FF:000004">
    <property type="entry name" value="Phosphate-specific transport system accessory protein PhoU"/>
    <property type="match status" value="1"/>
</dbReference>
<keyword evidence="6 7" id="KW-0592">Phosphate transport</keyword>
<dbReference type="AlphaFoldDB" id="A0A6M0GZJ2"/>
<dbReference type="Pfam" id="PF01895">
    <property type="entry name" value="PhoU"/>
    <property type="match status" value="2"/>
</dbReference>
<comment type="function">
    <text evidence="7">Plays a role in the regulation of phosphate uptake.</text>
</comment>